<dbReference type="Proteomes" id="UP000095558">
    <property type="component" value="Unassembled WGS sequence"/>
</dbReference>
<dbReference type="GeneID" id="83011177"/>
<evidence type="ECO:0000313" key="1">
    <source>
        <dbReference type="EMBL" id="CUO41362.1"/>
    </source>
</evidence>
<dbReference type="SUPFAM" id="SSF140500">
    <property type="entry name" value="BAS1536-like"/>
    <property type="match status" value="1"/>
</dbReference>
<reference evidence="1 2" key="1">
    <citation type="submission" date="2015-09" db="EMBL/GenBank/DDBJ databases">
        <authorList>
            <consortium name="Pathogen Informatics"/>
        </authorList>
    </citation>
    <scope>NUCLEOTIDE SEQUENCE [LARGE SCALE GENOMIC DNA]</scope>
    <source>
        <strain evidence="1 2">2789STDY5834855</strain>
    </source>
</reference>
<organism evidence="1 2">
    <name type="scientific">Clostridium disporicum</name>
    <dbReference type="NCBI Taxonomy" id="84024"/>
    <lineage>
        <taxon>Bacteria</taxon>
        <taxon>Bacillati</taxon>
        <taxon>Bacillota</taxon>
        <taxon>Clostridia</taxon>
        <taxon>Eubacteriales</taxon>
        <taxon>Clostridiaceae</taxon>
        <taxon>Clostridium</taxon>
    </lineage>
</organism>
<name>A0A174ETF1_9CLOT</name>
<sequence>MNKKQLKRTIVIEKLTLNFLLKFLSPTNSLIVYISQILDKHVWRYQHLIYKNYKKKHSRKYAIKKSKAA</sequence>
<evidence type="ECO:0008006" key="3">
    <source>
        <dbReference type="Google" id="ProtNLM"/>
    </source>
</evidence>
<dbReference type="RefSeq" id="WP_042396119.1">
    <property type="nucleotide sequence ID" value="NZ_CYYT01000003.1"/>
</dbReference>
<dbReference type="GO" id="GO:0043937">
    <property type="term" value="P:regulation of sporulation"/>
    <property type="evidence" value="ECO:0007669"/>
    <property type="project" value="InterPro"/>
</dbReference>
<dbReference type="OrthoDB" id="1938553at2"/>
<protein>
    <recommendedName>
        <fullName evidence="3">Spo0E like sporulation regulatory protein</fullName>
    </recommendedName>
</protein>
<accession>A0A174ETF1</accession>
<evidence type="ECO:0000313" key="2">
    <source>
        <dbReference type="Proteomes" id="UP000095558"/>
    </source>
</evidence>
<dbReference type="EMBL" id="CYZV01000024">
    <property type="protein sequence ID" value="CUO41362.1"/>
    <property type="molecule type" value="Genomic_DNA"/>
</dbReference>
<gene>
    <name evidence="1" type="ORF">ERS852470_02265</name>
</gene>
<dbReference type="AlphaFoldDB" id="A0A174ETF1"/>
<proteinExistence type="predicted"/>
<dbReference type="InterPro" id="IPR037208">
    <property type="entry name" value="Spo0E-like_sf"/>
</dbReference>